<dbReference type="Gene3D" id="2.160.10.10">
    <property type="entry name" value="Hexapeptide repeat proteins"/>
    <property type="match status" value="1"/>
</dbReference>
<dbReference type="SUPFAM" id="SSF51161">
    <property type="entry name" value="Trimeric LpxA-like enzymes"/>
    <property type="match status" value="1"/>
</dbReference>
<dbReference type="Pfam" id="PF00132">
    <property type="entry name" value="Hexapep"/>
    <property type="match status" value="1"/>
</dbReference>
<dbReference type="PATRIC" id="fig|349215.9.peg.296"/>
<dbReference type="InterPro" id="IPR000683">
    <property type="entry name" value="Gfo/Idh/MocA-like_OxRdtase_N"/>
</dbReference>
<dbReference type="Pfam" id="PF22725">
    <property type="entry name" value="GFO_IDH_MocA_C3"/>
    <property type="match status" value="1"/>
</dbReference>
<dbReference type="SUPFAM" id="SSF51735">
    <property type="entry name" value="NAD(P)-binding Rossmann-fold domains"/>
    <property type="match status" value="1"/>
</dbReference>
<dbReference type="STRING" id="349215.A11S_300"/>
<accession>M4VF72</accession>
<dbReference type="EMBL" id="CP003538">
    <property type="protein sequence ID" value="AGH97135.1"/>
    <property type="molecule type" value="Genomic_DNA"/>
</dbReference>
<dbReference type="InterPro" id="IPR011004">
    <property type="entry name" value="Trimer_LpxA-like_sf"/>
</dbReference>
<sequence length="529" mass="57062">MASVKKNIAVAGCGYWGKNLVRNFAEIGALAAVCDNNPDLANAMSIQHNVPVLTWDAVLADPAIAGVAIAAPAALHYTLAKQAMLAGKDVFVEKPLSLDVNEAQELCQLAEKNGRILMVGHLLQYHAAFLKLKDMVAAGELGRLNYIYSNRLNLGKIRREEDILWSFAPHDLSMILALAGQEPEQVHAHGTYTLHNSIADATITHLEFASGLNAHVFVSWLHPFKEQKLVVVGEKGMAVFDDGQAWPNKLTLYRHAIQWNGDVPVPEKADGEAVELTVSEPLRGECQHFADCIDSRKPARTDGREGLRVLKVLDRASKALKSERPVVKAVENTHPGVMVHESAYVDQPSTIGAGTKIWHFSHVLPNTVIGKNCVIGQNCVLGPDVSVGNTCKIQNNVSLYKGVVLEDGVFCGPSCVFTNVNNPRAEIERKSEYRQTLVKRGATIGANATIVCGHTLGEYCFIAAGAVVASDVPAFALMAGVPAKRIGWMSHAGAKLGADLICPLSGDKYREENGTLVLVEQGKKDATHG</sequence>
<dbReference type="Pfam" id="PF14602">
    <property type="entry name" value="Hexapep_2"/>
    <property type="match status" value="1"/>
</dbReference>
<reference evidence="3 4" key="1">
    <citation type="journal article" date="2013" name="ISME J.">
        <title>By their genes ye shall know them: genomic signatures of predatory bacteria.</title>
        <authorList>
            <person name="Pasternak Z."/>
            <person name="Pietrokovski S."/>
            <person name="Rotem O."/>
            <person name="Gophna U."/>
            <person name="Lurie-Weinberger M.N."/>
            <person name="Jurkevitch E."/>
        </authorList>
    </citation>
    <scope>NUCLEOTIDE SEQUENCE [LARGE SCALE GENOMIC DNA]</scope>
    <source>
        <strain evidence="3">EPB</strain>
    </source>
</reference>
<dbReference type="InterPro" id="IPR055170">
    <property type="entry name" value="GFO_IDH_MocA-like_dom"/>
</dbReference>
<protein>
    <submittedName>
        <fullName evidence="3">2,3,4,5-tetrahydropyridine-2,6-dicarboxylate N-acetyltransferase</fullName>
        <ecNumber evidence="3">2.3.1.89</ecNumber>
    </submittedName>
</protein>
<dbReference type="AlphaFoldDB" id="M4VF72"/>
<dbReference type="GO" id="GO:0047200">
    <property type="term" value="F:tetrahydrodipicolinate N-acetyltransferase activity"/>
    <property type="evidence" value="ECO:0007669"/>
    <property type="project" value="UniProtKB-EC"/>
</dbReference>
<dbReference type="CDD" id="cd03358">
    <property type="entry name" value="LbH_WxcM_N_like"/>
    <property type="match status" value="1"/>
</dbReference>
<evidence type="ECO:0000313" key="3">
    <source>
        <dbReference type="EMBL" id="AGH97135.1"/>
    </source>
</evidence>
<evidence type="ECO:0000259" key="2">
    <source>
        <dbReference type="Pfam" id="PF22725"/>
    </source>
</evidence>
<dbReference type="KEGG" id="man:A11S_300"/>
<dbReference type="RefSeq" id="WP_015466695.1">
    <property type="nucleotide sequence ID" value="NC_020812.1"/>
</dbReference>
<feature type="domain" description="GFO/IDH/MocA-like oxidoreductase" evidence="2">
    <location>
        <begin position="129"/>
        <end position="238"/>
    </location>
</feature>
<dbReference type="EC" id="2.3.1.89" evidence="3"/>
<dbReference type="PANTHER" id="PTHR43377">
    <property type="entry name" value="BILIVERDIN REDUCTASE A"/>
    <property type="match status" value="1"/>
</dbReference>
<dbReference type="OrthoDB" id="9800846at2"/>
<organism evidence="3 4">
    <name type="scientific">Micavibrio aeruginosavorus EPB</name>
    <dbReference type="NCBI Taxonomy" id="349215"/>
    <lineage>
        <taxon>Bacteria</taxon>
        <taxon>Pseudomonadati</taxon>
        <taxon>Bdellovibrionota</taxon>
        <taxon>Bdellovibrionia</taxon>
        <taxon>Bdellovibrionales</taxon>
        <taxon>Pseudobdellovibrionaceae</taxon>
        <taxon>Micavibrio</taxon>
    </lineage>
</organism>
<dbReference type="Gene3D" id="3.40.50.720">
    <property type="entry name" value="NAD(P)-binding Rossmann-like Domain"/>
    <property type="match status" value="1"/>
</dbReference>
<dbReference type="InterPro" id="IPR001451">
    <property type="entry name" value="Hexapep"/>
</dbReference>
<gene>
    <name evidence="3" type="ORF">A11S_300</name>
</gene>
<dbReference type="GO" id="GO:0000166">
    <property type="term" value="F:nucleotide binding"/>
    <property type="evidence" value="ECO:0007669"/>
    <property type="project" value="InterPro"/>
</dbReference>
<dbReference type="InterPro" id="IPR036291">
    <property type="entry name" value="NAD(P)-bd_dom_sf"/>
</dbReference>
<proteinExistence type="predicted"/>
<dbReference type="HOGENOM" id="CLU_490775_0_0_5"/>
<keyword evidence="3" id="KW-0012">Acyltransferase</keyword>
<keyword evidence="3" id="KW-0808">Transferase</keyword>
<dbReference type="Pfam" id="PF01408">
    <property type="entry name" value="GFO_IDH_MocA"/>
    <property type="match status" value="1"/>
</dbReference>
<evidence type="ECO:0000313" key="4">
    <source>
        <dbReference type="Proteomes" id="UP000011932"/>
    </source>
</evidence>
<dbReference type="PANTHER" id="PTHR43377:SF6">
    <property type="entry name" value="GFO_IDH_MOCA-LIKE OXIDOREDUCTASE N-TERMINAL DOMAIN-CONTAINING PROTEIN"/>
    <property type="match status" value="1"/>
</dbReference>
<dbReference type="Gene3D" id="3.30.360.10">
    <property type="entry name" value="Dihydrodipicolinate Reductase, domain 2"/>
    <property type="match status" value="1"/>
</dbReference>
<evidence type="ECO:0000259" key="1">
    <source>
        <dbReference type="Pfam" id="PF01408"/>
    </source>
</evidence>
<feature type="domain" description="Gfo/Idh/MocA-like oxidoreductase N-terminal" evidence="1">
    <location>
        <begin position="7"/>
        <end position="121"/>
    </location>
</feature>
<dbReference type="SUPFAM" id="SSF55347">
    <property type="entry name" value="Glyceraldehyde-3-phosphate dehydrogenase-like, C-terminal domain"/>
    <property type="match status" value="1"/>
</dbReference>
<name>M4VF72_9BACT</name>
<dbReference type="InterPro" id="IPR051450">
    <property type="entry name" value="Gfo/Idh/MocA_Oxidoreductases"/>
</dbReference>
<dbReference type="Proteomes" id="UP000011932">
    <property type="component" value="Chromosome"/>
</dbReference>